<evidence type="ECO:0000313" key="1">
    <source>
        <dbReference type="EMBL" id="GAA5189707.1"/>
    </source>
</evidence>
<dbReference type="EMBL" id="BAABKK010000003">
    <property type="protein sequence ID" value="GAA5189707.1"/>
    <property type="molecule type" value="Genomic_DNA"/>
</dbReference>
<dbReference type="Proteomes" id="UP001500200">
    <property type="component" value="Unassembled WGS sequence"/>
</dbReference>
<gene>
    <name evidence="1" type="ORF">GCM10023346_05060</name>
</gene>
<keyword evidence="2" id="KW-1185">Reference proteome</keyword>
<reference evidence="2" key="1">
    <citation type="journal article" date="2019" name="Int. J. Syst. Evol. Microbiol.">
        <title>The Global Catalogue of Microorganisms (GCM) 10K type strain sequencing project: providing services to taxonomists for standard genome sequencing and annotation.</title>
        <authorList>
            <consortium name="The Broad Institute Genomics Platform"/>
            <consortium name="The Broad Institute Genome Sequencing Center for Infectious Disease"/>
            <person name="Wu L."/>
            <person name="Ma J."/>
        </authorList>
    </citation>
    <scope>NUCLEOTIDE SEQUENCE [LARGE SCALE GENOMIC DNA]</scope>
    <source>
        <strain evidence="2">JCM 18514</strain>
    </source>
</reference>
<protein>
    <submittedName>
        <fullName evidence="1">Uncharacterized protein</fullName>
    </submittedName>
</protein>
<dbReference type="RefSeq" id="WP_345447744.1">
    <property type="nucleotide sequence ID" value="NZ_BAABKK010000003.1"/>
</dbReference>
<proteinExistence type="predicted"/>
<accession>A0ABP9S2M1</accession>
<organism evidence="1 2">
    <name type="scientific">Arthrobacter gyeryongensis</name>
    <dbReference type="NCBI Taxonomy" id="1650592"/>
    <lineage>
        <taxon>Bacteria</taxon>
        <taxon>Bacillati</taxon>
        <taxon>Actinomycetota</taxon>
        <taxon>Actinomycetes</taxon>
        <taxon>Micrococcales</taxon>
        <taxon>Micrococcaceae</taxon>
        <taxon>Arthrobacter</taxon>
    </lineage>
</organism>
<name>A0ABP9S2M1_9MICC</name>
<evidence type="ECO:0000313" key="2">
    <source>
        <dbReference type="Proteomes" id="UP001500200"/>
    </source>
</evidence>
<comment type="caution">
    <text evidence="1">The sequence shown here is derived from an EMBL/GenBank/DDBJ whole genome shotgun (WGS) entry which is preliminary data.</text>
</comment>
<sequence length="95" mass="10841">MEAQFEVEMLFEHEYLVRARAAGEVIETRIMVEPGVLEQLGLEGADERQVVKETAVFLADHQPLIDFPPLLDLADVIASYDDFPEQLRRHLPADH</sequence>